<proteinExistence type="predicted"/>
<protein>
    <submittedName>
        <fullName evidence="3">DUF115 domain-containing protein</fullName>
    </submittedName>
</protein>
<evidence type="ECO:0000259" key="1">
    <source>
        <dbReference type="Pfam" id="PF01973"/>
    </source>
</evidence>
<organism evidence="3 4">
    <name type="scientific">Anaerobacillus alkaliphilus</name>
    <dbReference type="NCBI Taxonomy" id="1548597"/>
    <lineage>
        <taxon>Bacteria</taxon>
        <taxon>Bacillati</taxon>
        <taxon>Bacillota</taxon>
        <taxon>Bacilli</taxon>
        <taxon>Bacillales</taxon>
        <taxon>Bacillaceae</taxon>
        <taxon>Anaerobacillus</taxon>
    </lineage>
</organism>
<feature type="domain" description="Glycosyltransferase Maf N-terminal" evidence="2">
    <location>
        <begin position="70"/>
        <end position="122"/>
    </location>
</feature>
<dbReference type="EMBL" id="QOUX01000026">
    <property type="protein sequence ID" value="RXJ02280.1"/>
    <property type="molecule type" value="Genomic_DNA"/>
</dbReference>
<dbReference type="InterPro" id="IPR002826">
    <property type="entry name" value="MptE-like"/>
</dbReference>
<dbReference type="InterPro" id="IPR045376">
    <property type="entry name" value="Maf_N"/>
</dbReference>
<sequence>MLDVNLEAMTKYYPDLKVRITKHLANVNDFTRVQSKFGGYTLQNKSGLFVHSSYNPQREAGSFVESFSLNNEDTILIFGLGLGYYLPILRQKFQDKKLIVIEPSLEIFNEALQVQDFTEYLKDELIVFLVDLPPYIVGTIVDSFINENKIKSLYIKQLSFHNRMFAEYIRDVKDNLSKQILSKRGNIGTEIVFSQTWLYNTIKNLKYLGTNPSVGHLKNIFSGKPVIIVSAGPSLEKNVHLLKGAYNKSLIIAVGSSINILEKNGVIPHFIVGVDGSAPEARIFEKVKSTKPIFIYSNIVHHRALDVYKGKQFWMNIACEYPFYNKFYSDVPVFRAGPSVANITLDLVYWLNPSAVILVGQDLAYTGNYRYAKGNIHGDDPEMMAELEVEDTNEFIVVKDIHGDEIYTKSDLLLMKNWFEDYVGFFNKDEGIYNCTEGGTPIKGIPNISLNYALQKYCTREYNMDDLLKKGYNISSDINLEKFNQFILDTTTDLNICKKLSKKRIDKTYKLFNAKDKKNFSRKYREIELLTEELESNNSYKELIIHTGNQYITTITTGVHNKINTIEDIQEKRNVLLEGLIKQYLYIHKSIETADAALREVD</sequence>
<feature type="domain" description="6-hydroxymethylpterin diphosphokinase MptE-like" evidence="1">
    <location>
        <begin position="200"/>
        <end position="367"/>
    </location>
</feature>
<reference evidence="3 4" key="1">
    <citation type="journal article" date="2019" name="Int. J. Syst. Evol. Microbiol.">
        <title>Anaerobacillus alkaliphilus sp. nov., a novel alkaliphilic and moderately halophilic bacterium.</title>
        <authorList>
            <person name="Borsodi A.K."/>
            <person name="Aszalos J.M."/>
            <person name="Bihari P."/>
            <person name="Nagy I."/>
            <person name="Schumann P."/>
            <person name="Sproer C."/>
            <person name="Kovacs A.L."/>
            <person name="Boka K."/>
            <person name="Dobosy P."/>
            <person name="Ovari M."/>
            <person name="Szili-Kovacs T."/>
            <person name="Toth E."/>
        </authorList>
    </citation>
    <scope>NUCLEOTIDE SEQUENCE [LARGE SCALE GENOMIC DNA]</scope>
    <source>
        <strain evidence="3 4">B16-10</strain>
    </source>
</reference>
<gene>
    <name evidence="3" type="ORF">DS745_07780</name>
</gene>
<dbReference type="Pfam" id="PF01973">
    <property type="entry name" value="MptE-like"/>
    <property type="match status" value="1"/>
</dbReference>
<evidence type="ECO:0000313" key="4">
    <source>
        <dbReference type="Proteomes" id="UP000290649"/>
    </source>
</evidence>
<comment type="caution">
    <text evidence="3">The sequence shown here is derived from an EMBL/GenBank/DDBJ whole genome shotgun (WGS) entry which is preliminary data.</text>
</comment>
<dbReference type="AlphaFoldDB" id="A0A4Q0VVX5"/>
<dbReference type="Pfam" id="PF20157">
    <property type="entry name" value="Maf_flag10_N"/>
    <property type="match status" value="1"/>
</dbReference>
<accession>A0A4Q0VVX5</accession>
<keyword evidence="4" id="KW-1185">Reference proteome</keyword>
<dbReference type="Proteomes" id="UP000290649">
    <property type="component" value="Unassembled WGS sequence"/>
</dbReference>
<name>A0A4Q0VVX5_9BACI</name>
<dbReference type="RefSeq" id="WP_129077687.1">
    <property type="nucleotide sequence ID" value="NZ_QOUX01000026.1"/>
</dbReference>
<evidence type="ECO:0000313" key="3">
    <source>
        <dbReference type="EMBL" id="RXJ02280.1"/>
    </source>
</evidence>
<dbReference type="OrthoDB" id="5291305at2"/>
<dbReference type="PANTHER" id="PTHR41786:SF1">
    <property type="entry name" value="6-HYDROXYMETHYLPTERIN DIPHOSPHOKINASE MPTE-LIKE DOMAIN-CONTAINING PROTEIN"/>
    <property type="match status" value="1"/>
</dbReference>
<evidence type="ECO:0000259" key="2">
    <source>
        <dbReference type="Pfam" id="PF20157"/>
    </source>
</evidence>
<dbReference type="PANTHER" id="PTHR41786">
    <property type="entry name" value="MOTILITY ACCESSORY FACTOR MAF"/>
    <property type="match status" value="1"/>
</dbReference>